<dbReference type="RefSeq" id="WP_138197388.1">
    <property type="nucleotide sequence ID" value="NZ_VCIW01000023.1"/>
</dbReference>
<dbReference type="AlphaFoldDB" id="A0A5R9G4X7"/>
<evidence type="ECO:0000313" key="5">
    <source>
        <dbReference type="EMBL" id="TLS49190.1"/>
    </source>
</evidence>
<evidence type="ECO:0000259" key="4">
    <source>
        <dbReference type="PROSITE" id="PS50893"/>
    </source>
</evidence>
<dbReference type="OrthoDB" id="9762369at2"/>
<evidence type="ECO:0000256" key="1">
    <source>
        <dbReference type="ARBA" id="ARBA00022741"/>
    </source>
</evidence>
<evidence type="ECO:0000256" key="2">
    <source>
        <dbReference type="ARBA" id="ARBA00022840"/>
    </source>
</evidence>
<dbReference type="PANTHER" id="PTHR42855">
    <property type="entry name" value="ABC TRANSPORTER ATP-BINDING SUBUNIT"/>
    <property type="match status" value="1"/>
</dbReference>
<sequence>MVICAADKVTKNWGGAPVLSELSLEIRERERIGLVGPNGCGKTTLLTLLAGADVPDAGAVHHRRGSRVSLLAQIPDFGPTRTAGDVLAEAFESLLAMKRRLTELEQDMADPALMEKAMKAYGPLLETFGAQGGYEMEAALSRVAEGLGITRLLDRPFGRLSGGERTKVGLGRILLLKPDLLLLDEPTNHLDLSSVEWLESYLQDYEGSVLIVSHDRYFLDRVATKIVDLEGGVAETYHGNYTYFVEEKERRLLAEFTAYQEQQKRIKKMEEAIKRLRMWAAQADNPKMFKRAAAMQKALDRIDRIDKPVLERVKMGLSLDLSDRSGKDVVVLEKVGVRFGERRLFSDVDLLVRFRETVAIVGENGCGKSTLLRMVAEGMPPTDGVVRVGSGVKIGYLAQHDLFPNEELTVLDAFRDAAAVEEGKARHLLAKFLFYGASVFRKVKNLSGGEKMRLRLAQLMHQDLNLLVLDEPTNHLDIDAREALEDTLASFGGTVVCVSHDRYFLNKLFPVTYWMEQGRLTRYEGRYDEAKRKRAELAVKAAAAAAVPGPSPVPAAPKKSASNGASAMPAKTSSASFERLERDIEAAERKLASLDEAMERELDAVRLQQLYAERSVLAAERELLYEKLERWM</sequence>
<dbReference type="InterPro" id="IPR027417">
    <property type="entry name" value="P-loop_NTPase"/>
</dbReference>
<keyword evidence="1" id="KW-0547">Nucleotide-binding</keyword>
<dbReference type="Proteomes" id="UP000309676">
    <property type="component" value="Unassembled WGS sequence"/>
</dbReference>
<dbReference type="PROSITE" id="PS00211">
    <property type="entry name" value="ABC_TRANSPORTER_1"/>
    <property type="match status" value="2"/>
</dbReference>
<protein>
    <submittedName>
        <fullName evidence="5">ABC-F family ATP-binding cassette domain-containing protein</fullName>
    </submittedName>
</protein>
<keyword evidence="2 5" id="KW-0067">ATP-binding</keyword>
<feature type="domain" description="ABC transporter" evidence="4">
    <location>
        <begin position="330"/>
        <end position="542"/>
    </location>
</feature>
<dbReference type="SMART" id="SM00382">
    <property type="entry name" value="AAA"/>
    <property type="match status" value="2"/>
</dbReference>
<dbReference type="Gene3D" id="3.40.50.300">
    <property type="entry name" value="P-loop containing nucleotide triphosphate hydrolases"/>
    <property type="match status" value="2"/>
</dbReference>
<dbReference type="InterPro" id="IPR032781">
    <property type="entry name" value="ABC_tran_Xtn"/>
</dbReference>
<evidence type="ECO:0000313" key="6">
    <source>
        <dbReference type="Proteomes" id="UP000309676"/>
    </source>
</evidence>
<dbReference type="SUPFAM" id="SSF52540">
    <property type="entry name" value="P-loop containing nucleoside triphosphate hydrolases"/>
    <property type="match status" value="2"/>
</dbReference>
<dbReference type="CDD" id="cd03221">
    <property type="entry name" value="ABCF_EF-3"/>
    <property type="match status" value="2"/>
</dbReference>
<dbReference type="GO" id="GO:0005524">
    <property type="term" value="F:ATP binding"/>
    <property type="evidence" value="ECO:0007669"/>
    <property type="project" value="UniProtKB-KW"/>
</dbReference>
<feature type="domain" description="ABC transporter" evidence="4">
    <location>
        <begin position="4"/>
        <end position="256"/>
    </location>
</feature>
<dbReference type="InterPro" id="IPR051309">
    <property type="entry name" value="ABCF_ATPase"/>
</dbReference>
<organism evidence="5 6">
    <name type="scientific">Paenibacillus antri</name>
    <dbReference type="NCBI Taxonomy" id="2582848"/>
    <lineage>
        <taxon>Bacteria</taxon>
        <taxon>Bacillati</taxon>
        <taxon>Bacillota</taxon>
        <taxon>Bacilli</taxon>
        <taxon>Bacillales</taxon>
        <taxon>Paenibacillaceae</taxon>
        <taxon>Paenibacillus</taxon>
    </lineage>
</organism>
<gene>
    <name evidence="5" type="ORF">FE782_26525</name>
</gene>
<dbReference type="GO" id="GO:0016887">
    <property type="term" value="F:ATP hydrolysis activity"/>
    <property type="evidence" value="ECO:0007669"/>
    <property type="project" value="InterPro"/>
</dbReference>
<dbReference type="FunFam" id="3.40.50.300:FF:001807">
    <property type="entry name" value="ABC transporter ATP-binding protein"/>
    <property type="match status" value="1"/>
</dbReference>
<dbReference type="EMBL" id="VCIW01000023">
    <property type="protein sequence ID" value="TLS49190.1"/>
    <property type="molecule type" value="Genomic_DNA"/>
</dbReference>
<dbReference type="InterPro" id="IPR003439">
    <property type="entry name" value="ABC_transporter-like_ATP-bd"/>
</dbReference>
<evidence type="ECO:0000256" key="3">
    <source>
        <dbReference type="SAM" id="MobiDB-lite"/>
    </source>
</evidence>
<dbReference type="PANTHER" id="PTHR42855:SF2">
    <property type="entry name" value="DRUG RESISTANCE ABC TRANSPORTER,ATP-BINDING PROTEIN"/>
    <property type="match status" value="1"/>
</dbReference>
<dbReference type="Pfam" id="PF12848">
    <property type="entry name" value="ABC_tran_Xtn"/>
    <property type="match status" value="1"/>
</dbReference>
<accession>A0A5R9G4X7</accession>
<feature type="region of interest" description="Disordered" evidence="3">
    <location>
        <begin position="547"/>
        <end position="574"/>
    </location>
</feature>
<dbReference type="FunFam" id="3.40.50.300:FF:000011">
    <property type="entry name" value="Putative ABC transporter ATP-binding component"/>
    <property type="match status" value="1"/>
</dbReference>
<dbReference type="InterPro" id="IPR003593">
    <property type="entry name" value="AAA+_ATPase"/>
</dbReference>
<dbReference type="PROSITE" id="PS50893">
    <property type="entry name" value="ABC_TRANSPORTER_2"/>
    <property type="match status" value="2"/>
</dbReference>
<dbReference type="Pfam" id="PF00005">
    <property type="entry name" value="ABC_tran"/>
    <property type="match status" value="2"/>
</dbReference>
<dbReference type="NCBIfam" id="NF000355">
    <property type="entry name" value="ribo_prot_ABC_F"/>
    <property type="match status" value="1"/>
</dbReference>
<keyword evidence="6" id="KW-1185">Reference proteome</keyword>
<comment type="caution">
    <text evidence="5">The sequence shown here is derived from an EMBL/GenBank/DDBJ whole genome shotgun (WGS) entry which is preliminary data.</text>
</comment>
<proteinExistence type="predicted"/>
<reference evidence="5 6" key="1">
    <citation type="submission" date="2019-05" db="EMBL/GenBank/DDBJ databases">
        <authorList>
            <person name="Narsing Rao M.P."/>
            <person name="Li W.J."/>
        </authorList>
    </citation>
    <scope>NUCLEOTIDE SEQUENCE [LARGE SCALE GENOMIC DNA]</scope>
    <source>
        <strain evidence="5 6">SYSU_K30003</strain>
    </source>
</reference>
<dbReference type="InterPro" id="IPR017871">
    <property type="entry name" value="ABC_transporter-like_CS"/>
</dbReference>
<name>A0A5R9G4X7_9BACL</name>